<comment type="function">
    <text evidence="4">Required for resistance to DNA-damaging agents.</text>
</comment>
<dbReference type="Proteomes" id="UP000254069">
    <property type="component" value="Unassembled WGS sequence"/>
</dbReference>
<dbReference type="SUPFAM" id="SSF52402">
    <property type="entry name" value="Adenine nucleotide alpha hydrolases-like"/>
    <property type="match status" value="2"/>
</dbReference>
<dbReference type="EMBL" id="AP024613">
    <property type="protein sequence ID" value="BCV43875.1"/>
    <property type="molecule type" value="Genomic_DNA"/>
</dbReference>
<dbReference type="PANTHER" id="PTHR47892:SF1">
    <property type="entry name" value="UNIVERSAL STRESS PROTEIN E"/>
    <property type="match status" value="1"/>
</dbReference>
<name>A0A379Z039_9GAMM</name>
<organism evidence="7 8">
    <name type="scientific">Shewanella algae</name>
    <dbReference type="NCBI Taxonomy" id="38313"/>
    <lineage>
        <taxon>Bacteria</taxon>
        <taxon>Pseudomonadati</taxon>
        <taxon>Pseudomonadota</taxon>
        <taxon>Gammaproteobacteria</taxon>
        <taxon>Alteromonadales</taxon>
        <taxon>Shewanellaceae</taxon>
        <taxon>Shewanella</taxon>
    </lineage>
</organism>
<keyword evidence="3" id="KW-0963">Cytoplasm</keyword>
<evidence type="ECO:0000256" key="4">
    <source>
        <dbReference type="ARBA" id="ARBA00037131"/>
    </source>
</evidence>
<evidence type="ECO:0000256" key="2">
    <source>
        <dbReference type="ARBA" id="ARBA00008791"/>
    </source>
</evidence>
<reference evidence="6" key="2">
    <citation type="submission" date="2021-05" db="EMBL/GenBank/DDBJ databases">
        <title>Molecular characterization for Shewanella algae harboring chromosomal blaOXA-55-like strains isolated from clinical and environment sample.</title>
        <authorList>
            <person name="Ohama Y."/>
            <person name="Aoki K."/>
            <person name="Harada S."/>
            <person name="Moriya K."/>
            <person name="Ishii Y."/>
            <person name="Tateda K."/>
        </authorList>
    </citation>
    <scope>NUCLEOTIDE SEQUENCE</scope>
    <source>
        <strain evidence="6">TUM17379</strain>
    </source>
</reference>
<proteinExistence type="inferred from homology"/>
<comment type="similarity">
    <text evidence="2">Belongs to the universal stress protein A family.</text>
</comment>
<dbReference type="PANTHER" id="PTHR47892">
    <property type="entry name" value="UNIVERSAL STRESS PROTEIN E"/>
    <property type="match status" value="1"/>
</dbReference>
<dbReference type="Gene3D" id="3.40.50.12370">
    <property type="match status" value="1"/>
</dbReference>
<dbReference type="Proteomes" id="UP000825078">
    <property type="component" value="Chromosome"/>
</dbReference>
<keyword evidence="8" id="KW-1185">Reference proteome</keyword>
<evidence type="ECO:0000313" key="7">
    <source>
        <dbReference type="EMBL" id="SUI52173.1"/>
    </source>
</evidence>
<evidence type="ECO:0000313" key="6">
    <source>
        <dbReference type="EMBL" id="BCV43875.1"/>
    </source>
</evidence>
<protein>
    <submittedName>
        <fullName evidence="6 7">Universal stress protein E</fullName>
    </submittedName>
</protein>
<sequence>MSVFTRLLAVSDDSNRGKLALRKAVQLANASHAELTLLRVKTPKYQGIGQWLQQKVHPQPLVSHLREKRPHYPSRELNLCLKQCQAKDLPTAILTELKQAHYDLLLVEHHSYSALQCELGHTDDWQLLQRVSLPVMFVSDSPWEQQGSLLAALELDEDTEDHSHFNHRLLQQAFDFAGLLQQRLHLLNCYQEADISMAFDNQQPGCRSQKDNQWQKLRQVARPLALSDEQLHLASGMPDHVVPEAAHKWHSNIVIMGAAEHRGLLSELNGHASEQMLNQLQCDVLALKPSCPLLH</sequence>
<dbReference type="InterPro" id="IPR006016">
    <property type="entry name" value="UspA"/>
</dbReference>
<evidence type="ECO:0000256" key="1">
    <source>
        <dbReference type="ARBA" id="ARBA00004496"/>
    </source>
</evidence>
<dbReference type="EMBL" id="UGYO01000001">
    <property type="protein sequence ID" value="SUI52173.1"/>
    <property type="molecule type" value="Genomic_DNA"/>
</dbReference>
<dbReference type="Pfam" id="PF00582">
    <property type="entry name" value="Usp"/>
    <property type="match status" value="2"/>
</dbReference>
<accession>A0A379Z039</accession>
<dbReference type="RefSeq" id="WP_115389165.1">
    <property type="nucleotide sequence ID" value="NZ_AP024613.1"/>
</dbReference>
<feature type="domain" description="UspA" evidence="5">
    <location>
        <begin position="161"/>
        <end position="288"/>
    </location>
</feature>
<reference evidence="7 8" key="1">
    <citation type="submission" date="2018-06" db="EMBL/GenBank/DDBJ databases">
        <authorList>
            <consortium name="Pathogen Informatics"/>
            <person name="Doyle S."/>
        </authorList>
    </citation>
    <scope>NUCLEOTIDE SEQUENCE [LARGE SCALE GENOMIC DNA]</scope>
    <source>
        <strain evidence="7 8">NCTC10738</strain>
    </source>
</reference>
<dbReference type="AlphaFoldDB" id="A0A379Z039"/>
<gene>
    <name evidence="7" type="primary">uspE_1</name>
    <name evidence="7" type="ORF">NCTC10738_00688</name>
    <name evidence="6" type="ORF">TUM17379_08930</name>
</gene>
<comment type="subcellular location">
    <subcellularLocation>
        <location evidence="1">Cytoplasm</location>
    </subcellularLocation>
</comment>
<dbReference type="GO" id="GO:0005737">
    <property type="term" value="C:cytoplasm"/>
    <property type="evidence" value="ECO:0007669"/>
    <property type="project" value="UniProtKB-SubCell"/>
</dbReference>
<evidence type="ECO:0000259" key="5">
    <source>
        <dbReference type="Pfam" id="PF00582"/>
    </source>
</evidence>
<evidence type="ECO:0000313" key="8">
    <source>
        <dbReference type="Proteomes" id="UP000254069"/>
    </source>
</evidence>
<evidence type="ECO:0000256" key="3">
    <source>
        <dbReference type="ARBA" id="ARBA00022490"/>
    </source>
</evidence>
<feature type="domain" description="UspA" evidence="5">
    <location>
        <begin position="5"/>
        <end position="138"/>
    </location>
</feature>